<dbReference type="Gene3D" id="4.10.400.10">
    <property type="entry name" value="Low-density Lipoprotein Receptor"/>
    <property type="match status" value="1"/>
</dbReference>
<evidence type="ECO:0000256" key="2">
    <source>
        <dbReference type="PROSITE-ProRule" id="PRU00124"/>
    </source>
</evidence>
<feature type="disulfide bond" evidence="2">
    <location>
        <begin position="206"/>
        <end position="221"/>
    </location>
</feature>
<feature type="chain" id="PRO_5042512665" evidence="4">
    <location>
        <begin position="22"/>
        <end position="335"/>
    </location>
</feature>
<feature type="signal peptide" evidence="4">
    <location>
        <begin position="1"/>
        <end position="21"/>
    </location>
</feature>
<evidence type="ECO:0000256" key="3">
    <source>
        <dbReference type="SAM" id="Phobius"/>
    </source>
</evidence>
<dbReference type="InterPro" id="IPR036055">
    <property type="entry name" value="LDL_receptor-like_sf"/>
</dbReference>
<evidence type="ECO:0000313" key="6">
    <source>
        <dbReference type="RefSeq" id="XP_018495278.1"/>
    </source>
</evidence>
<feature type="transmembrane region" description="Helical" evidence="3">
    <location>
        <begin position="227"/>
        <end position="252"/>
    </location>
</feature>
<keyword evidence="3" id="KW-0472">Membrane</keyword>
<keyword evidence="4" id="KW-0732">Signal</keyword>
<evidence type="ECO:0000256" key="4">
    <source>
        <dbReference type="SAM" id="SignalP"/>
    </source>
</evidence>
<keyword evidence="1 2" id="KW-1015">Disulfide bond</keyword>
<dbReference type="Proteomes" id="UP000694867">
    <property type="component" value="Unplaced"/>
</dbReference>
<dbReference type="GeneID" id="100899841"/>
<name>A0AAJ7L5R2_9ACAR</name>
<keyword evidence="5" id="KW-1185">Reference proteome</keyword>
<reference evidence="6" key="1">
    <citation type="submission" date="2025-08" db="UniProtKB">
        <authorList>
            <consortium name="RefSeq"/>
        </authorList>
    </citation>
    <scope>IDENTIFICATION</scope>
</reference>
<keyword evidence="3" id="KW-0812">Transmembrane</keyword>
<dbReference type="RefSeq" id="XP_018495278.1">
    <property type="nucleotide sequence ID" value="XM_018639762.1"/>
</dbReference>
<sequence>MRFWLATSCLYFSLHIWVATASKDYYFWNYALHPYQTYYLEDYCGPVEGIDCASEAHTVYLNETGSGSGLVIRGFRAAKPSIERSLRCCIQMKTTTEGRFNVQLDEIYLKERKIGERCDNYLRFKGLEEELLHVCSEVEKYSFKTAKNVLGIEYVLNSDNAPNFQKIKVVVTSSIDVDQMQSGRCNPDKEQWQCDDGGCIWDGFRCDAHNNCGDWSDELYCGFFSRYWTVFLGIACGLFVALLIWCVCRCCCCCCPCKRSRMNNANKPFLYVTTLGPNGRPMPEQNLYPSLSVPYQNAPPARLTPLNLAGAPPPYNENAFLSPAQNPTYGTSSKS</sequence>
<dbReference type="AlphaFoldDB" id="A0AAJ7L5R2"/>
<comment type="caution">
    <text evidence="2">Lacks conserved residue(s) required for the propagation of feature annotation.</text>
</comment>
<dbReference type="SUPFAM" id="SSF57424">
    <property type="entry name" value="LDL receptor-like module"/>
    <property type="match status" value="1"/>
</dbReference>
<dbReference type="PROSITE" id="PS01209">
    <property type="entry name" value="LDLRA_1"/>
    <property type="match status" value="1"/>
</dbReference>
<dbReference type="CDD" id="cd00112">
    <property type="entry name" value="LDLa"/>
    <property type="match status" value="1"/>
</dbReference>
<dbReference type="PROSITE" id="PS50068">
    <property type="entry name" value="LDLRA_2"/>
    <property type="match status" value="1"/>
</dbReference>
<dbReference type="InterPro" id="IPR002172">
    <property type="entry name" value="LDrepeatLR_classA_rpt"/>
</dbReference>
<proteinExistence type="predicted"/>
<gene>
    <name evidence="6" type="primary">LOC100899841</name>
</gene>
<dbReference type="InterPro" id="IPR023415">
    <property type="entry name" value="LDLR_class-A_CS"/>
</dbReference>
<organism evidence="5 6">
    <name type="scientific">Galendromus occidentalis</name>
    <name type="common">western predatory mite</name>
    <dbReference type="NCBI Taxonomy" id="34638"/>
    <lineage>
        <taxon>Eukaryota</taxon>
        <taxon>Metazoa</taxon>
        <taxon>Ecdysozoa</taxon>
        <taxon>Arthropoda</taxon>
        <taxon>Chelicerata</taxon>
        <taxon>Arachnida</taxon>
        <taxon>Acari</taxon>
        <taxon>Parasitiformes</taxon>
        <taxon>Mesostigmata</taxon>
        <taxon>Gamasina</taxon>
        <taxon>Phytoseioidea</taxon>
        <taxon>Phytoseiidae</taxon>
        <taxon>Typhlodrominae</taxon>
        <taxon>Galendromus</taxon>
    </lineage>
</organism>
<dbReference type="SMART" id="SM00192">
    <property type="entry name" value="LDLa"/>
    <property type="match status" value="1"/>
</dbReference>
<evidence type="ECO:0000313" key="5">
    <source>
        <dbReference type="Proteomes" id="UP000694867"/>
    </source>
</evidence>
<dbReference type="Pfam" id="PF00057">
    <property type="entry name" value="Ldl_recept_a"/>
    <property type="match status" value="1"/>
</dbReference>
<accession>A0AAJ7L5R2</accession>
<protein>
    <submittedName>
        <fullName evidence="6">Uncharacterized protein LOC100899841 isoform X2</fullName>
    </submittedName>
</protein>
<feature type="disulfide bond" evidence="2">
    <location>
        <begin position="194"/>
        <end position="212"/>
    </location>
</feature>
<keyword evidence="3" id="KW-1133">Transmembrane helix</keyword>
<evidence type="ECO:0000256" key="1">
    <source>
        <dbReference type="ARBA" id="ARBA00023157"/>
    </source>
</evidence>